<protein>
    <submittedName>
        <fullName evidence="3">VWA domain-containing protein</fullName>
    </submittedName>
</protein>
<dbReference type="PANTHER" id="PTHR37464:SF1">
    <property type="entry name" value="BLL2463 PROTEIN"/>
    <property type="match status" value="1"/>
</dbReference>
<organism evidence="3">
    <name type="scientific">Staphylothermus marinus</name>
    <dbReference type="NCBI Taxonomy" id="2280"/>
    <lineage>
        <taxon>Archaea</taxon>
        <taxon>Thermoproteota</taxon>
        <taxon>Thermoprotei</taxon>
        <taxon>Desulfurococcales</taxon>
        <taxon>Desulfurococcaceae</taxon>
        <taxon>Staphylothermus</taxon>
    </lineage>
</organism>
<keyword evidence="1" id="KW-1133">Transmembrane helix</keyword>
<dbReference type="Pfam" id="PF13519">
    <property type="entry name" value="VWA_2"/>
    <property type="match status" value="1"/>
</dbReference>
<feature type="domain" description="VWFA" evidence="2">
    <location>
        <begin position="103"/>
        <end position="278"/>
    </location>
</feature>
<keyword evidence="1" id="KW-0472">Membrane</keyword>
<evidence type="ECO:0000256" key="1">
    <source>
        <dbReference type="SAM" id="Phobius"/>
    </source>
</evidence>
<reference evidence="3" key="1">
    <citation type="journal article" date="2020" name="mSystems">
        <title>Genome- and Community-Level Interaction Insights into Carbon Utilization and Element Cycling Functions of Hydrothermarchaeota in Hydrothermal Sediment.</title>
        <authorList>
            <person name="Zhou Z."/>
            <person name="Liu Y."/>
            <person name="Xu W."/>
            <person name="Pan J."/>
            <person name="Luo Z.H."/>
            <person name="Li M."/>
        </authorList>
    </citation>
    <scope>NUCLEOTIDE SEQUENCE [LARGE SCALE GENOMIC DNA]</scope>
    <source>
        <strain evidence="3">SpSt-648</strain>
    </source>
</reference>
<dbReference type="AlphaFoldDB" id="A0A7C4JNK6"/>
<dbReference type="Gene3D" id="3.40.50.410">
    <property type="entry name" value="von Willebrand factor, type A domain"/>
    <property type="match status" value="1"/>
</dbReference>
<dbReference type="InterPro" id="IPR002035">
    <property type="entry name" value="VWF_A"/>
</dbReference>
<keyword evidence="1" id="KW-0812">Transmembrane</keyword>
<gene>
    <name evidence="3" type="ORF">ENU20_03970</name>
</gene>
<dbReference type="EMBL" id="DTBP01000026">
    <property type="protein sequence ID" value="HGQ74215.1"/>
    <property type="molecule type" value="Genomic_DNA"/>
</dbReference>
<comment type="caution">
    <text evidence="3">The sequence shown here is derived from an EMBL/GenBank/DDBJ whole genome shotgun (WGS) entry which is preliminary data.</text>
</comment>
<dbReference type="PANTHER" id="PTHR37464">
    <property type="entry name" value="BLL2463 PROTEIN"/>
    <property type="match status" value="1"/>
</dbReference>
<evidence type="ECO:0000313" key="3">
    <source>
        <dbReference type="EMBL" id="HGQ74215.1"/>
    </source>
</evidence>
<dbReference type="InterPro" id="IPR036465">
    <property type="entry name" value="vWFA_dom_sf"/>
</dbReference>
<sequence>MEKRFMTIKILYPEVILILALSTIPPAIILTYLSAVKRRNVLRMIRVVDSPIWYFLQALKILSLSLIIIASGVPVNTYMVVKELDVGVAGRKLQDITVNLTALHVFLIDESYSMNYTDGFNVTRFELAIRFVENCLNMLNDNDKVLLIGFAKEPRLVCYGNVSQCRVMLREFSPSRRYTDIAGALSYAYTYVEASQMPALIVVVTDAAYNYGGNPYEAIVMVNKTGYPVIFVKVGFDNRGDRLVSDLVSSGIKVLYVNPNVIESVEQSRLNEIIKNTIRELRGEAFIRRRFITMNLQVEEKDISPTLFLVSIALIIFLFTRLEGY</sequence>
<name>A0A7C4JNK6_STAMA</name>
<accession>A0A7C4JNK6</accession>
<dbReference type="PROSITE" id="PS50234">
    <property type="entry name" value="VWFA"/>
    <property type="match status" value="1"/>
</dbReference>
<feature type="transmembrane region" description="Helical" evidence="1">
    <location>
        <begin position="52"/>
        <end position="73"/>
    </location>
</feature>
<feature type="transmembrane region" description="Helical" evidence="1">
    <location>
        <begin position="12"/>
        <end position="32"/>
    </location>
</feature>
<dbReference type="CDD" id="cd00198">
    <property type="entry name" value="vWFA"/>
    <property type="match status" value="1"/>
</dbReference>
<proteinExistence type="predicted"/>
<dbReference type="SMART" id="SM00327">
    <property type="entry name" value="VWA"/>
    <property type="match status" value="1"/>
</dbReference>
<dbReference type="SUPFAM" id="SSF53300">
    <property type="entry name" value="vWA-like"/>
    <property type="match status" value="1"/>
</dbReference>
<evidence type="ECO:0000259" key="2">
    <source>
        <dbReference type="PROSITE" id="PS50234"/>
    </source>
</evidence>